<dbReference type="InterPro" id="IPR036885">
    <property type="entry name" value="SWIB_MDM2_dom_sf"/>
</dbReference>
<protein>
    <submittedName>
        <fullName evidence="2">Similar to Saccharomyces cerevisiae YCR052W RSC6 Component of the RSC chromatin remodeling complex</fullName>
    </submittedName>
</protein>
<dbReference type="InterPro" id="IPR003121">
    <property type="entry name" value="SWIB_MDM2_domain"/>
</dbReference>
<dbReference type="OrthoDB" id="10263741at2759"/>
<name>A0A0J9X9W7_GEOCN</name>
<dbReference type="EMBL" id="CCBN010000006">
    <property type="protein sequence ID" value="CDO53969.1"/>
    <property type="molecule type" value="Genomic_DNA"/>
</dbReference>
<dbReference type="Pfam" id="PF02201">
    <property type="entry name" value="SWIB"/>
    <property type="match status" value="1"/>
</dbReference>
<dbReference type="SUPFAM" id="SSF47592">
    <property type="entry name" value="SWIB/MDM2 domain"/>
    <property type="match status" value="1"/>
</dbReference>
<dbReference type="STRING" id="1173061.A0A0J9X9W7"/>
<keyword evidence="3" id="KW-1185">Reference proteome</keyword>
<dbReference type="Proteomes" id="UP000242525">
    <property type="component" value="Unassembled WGS sequence"/>
</dbReference>
<dbReference type="AlphaFoldDB" id="A0A0J9X9W7"/>
<dbReference type="CDD" id="cd10568">
    <property type="entry name" value="SWIB_like"/>
    <property type="match status" value="1"/>
</dbReference>
<evidence type="ECO:0000313" key="2">
    <source>
        <dbReference type="EMBL" id="CDO53969.1"/>
    </source>
</evidence>
<gene>
    <name evidence="2" type="ORF">BN980_GECA06s02617g</name>
</gene>
<feature type="domain" description="DM2" evidence="1">
    <location>
        <begin position="199"/>
        <end position="295"/>
    </location>
</feature>
<comment type="caution">
    <text evidence="2">The sequence shown here is derived from an EMBL/GenBank/DDBJ whole genome shotgun (WGS) entry which is preliminary data.</text>
</comment>
<organism evidence="2 3">
    <name type="scientific">Geotrichum candidum</name>
    <name type="common">Oospora lactis</name>
    <name type="synonym">Dipodascus geotrichum</name>
    <dbReference type="NCBI Taxonomy" id="1173061"/>
    <lineage>
        <taxon>Eukaryota</taxon>
        <taxon>Fungi</taxon>
        <taxon>Dikarya</taxon>
        <taxon>Ascomycota</taxon>
        <taxon>Saccharomycotina</taxon>
        <taxon>Dipodascomycetes</taxon>
        <taxon>Dipodascales</taxon>
        <taxon>Dipodascaceae</taxon>
        <taxon>Geotrichum</taxon>
    </lineage>
</organism>
<dbReference type="SMART" id="SM00151">
    <property type="entry name" value="SWIB"/>
    <property type="match status" value="1"/>
</dbReference>
<dbReference type="PROSITE" id="PS51925">
    <property type="entry name" value="SWIB_MDM2"/>
    <property type="match status" value="1"/>
</dbReference>
<reference evidence="2" key="1">
    <citation type="submission" date="2014-03" db="EMBL/GenBank/DDBJ databases">
        <authorList>
            <person name="Casaregola S."/>
        </authorList>
    </citation>
    <scope>NUCLEOTIDE SEQUENCE [LARGE SCALE GENOMIC DNA]</scope>
    <source>
        <strain evidence="2">CLIB 918</strain>
    </source>
</reference>
<sequence length="442" mass="50313">MTSEVDPKPRDLKLSSQFATLLPESNLYHTLVESERRLDALLNRKRLDLQDSLNNRGLSANGGARRKETMRVFISNTVQDQTWQRMDVDGRDFDFDISGGVPASWNLRIEGRLLNEEGDLEHRKKFSTYFTSISVEFENDEFGGTETHVAEWHEAAPSGLQPQQQQGQQPQQQVEFDVLDVRRKGSRPIKAKITLQPKQYPTRLTVSQPLRDLLGLEREETRAGVVLGLWKYVKFHNLQDLEEKRVIRCDQGLKNLFSSTANGAAAPAPVAGTTLQQQQQQQQPVSGSIDKFLFPQVVQLLEPHLSAPQPIVIDYTIQVSKENNLGEHVYDIELELEDEAGKLATKTLLDNWDTAPEITQLDEQIARTIQALNTSRLKHKFLADLAAQPSQTIENWLESQAADLRVIMSDRGFNEEEVRHSEFYTEEVLNQSVHLFLNGNRH</sequence>
<accession>A0A0J9X9W7</accession>
<evidence type="ECO:0000313" key="3">
    <source>
        <dbReference type="Proteomes" id="UP000242525"/>
    </source>
</evidence>
<dbReference type="InterPro" id="IPR019835">
    <property type="entry name" value="SWIB_domain"/>
</dbReference>
<proteinExistence type="predicted"/>
<evidence type="ECO:0000259" key="1">
    <source>
        <dbReference type="PROSITE" id="PS51925"/>
    </source>
</evidence>
<dbReference type="Gene3D" id="1.10.245.10">
    <property type="entry name" value="SWIB/MDM2 domain"/>
    <property type="match status" value="1"/>
</dbReference>
<dbReference type="PANTHER" id="PTHR13844">
    <property type="entry name" value="SWI/SNF-RELATED MATRIX-ASSOCIATED ACTIN-DEPENDENT REGULATOR OF CHROMATIN SUBFAMILY D"/>
    <property type="match status" value="1"/>
</dbReference>